<keyword evidence="3" id="KW-1185">Reference proteome</keyword>
<evidence type="ECO:0000256" key="1">
    <source>
        <dbReference type="SAM" id="MobiDB-lite"/>
    </source>
</evidence>
<evidence type="ECO:0000313" key="2">
    <source>
        <dbReference type="EMBL" id="KAH0560639.1"/>
    </source>
</evidence>
<protein>
    <submittedName>
        <fullName evidence="2">Uncharacterized protein</fullName>
    </submittedName>
</protein>
<reference evidence="2 3" key="1">
    <citation type="journal article" date="2021" name="J. Hered.">
        <title>A chromosome-level genome assembly of the parasitoid wasp, Cotesia glomerata (Hymenoptera: Braconidae).</title>
        <authorList>
            <person name="Pinto B.J."/>
            <person name="Weis J.J."/>
            <person name="Gamble T."/>
            <person name="Ode P.J."/>
            <person name="Paul R."/>
            <person name="Zaspel J.M."/>
        </authorList>
    </citation>
    <scope>NUCLEOTIDE SEQUENCE [LARGE SCALE GENOMIC DNA]</scope>
    <source>
        <strain evidence="2">CgM1</strain>
    </source>
</reference>
<dbReference type="AlphaFoldDB" id="A0AAV7IYZ3"/>
<accession>A0AAV7IYZ3</accession>
<comment type="caution">
    <text evidence="2">The sequence shown here is derived from an EMBL/GenBank/DDBJ whole genome shotgun (WGS) entry which is preliminary data.</text>
</comment>
<dbReference type="EMBL" id="JAHXZJ010000374">
    <property type="protein sequence ID" value="KAH0560639.1"/>
    <property type="molecule type" value="Genomic_DNA"/>
</dbReference>
<evidence type="ECO:0000313" key="3">
    <source>
        <dbReference type="Proteomes" id="UP000826195"/>
    </source>
</evidence>
<dbReference type="Proteomes" id="UP000826195">
    <property type="component" value="Unassembled WGS sequence"/>
</dbReference>
<proteinExistence type="predicted"/>
<sequence>MHINLNLKLDYSFTRNFILPGREETTSGSRIKPEIVNVINLTRVRFLDNFRLNDDAVHRDRLRGENHNSTADNNYSLKNNNDNNRNHNDNNKVSKRAKPLDPEDDYYYYDDVDERNNPTNEAPVVPPGFLSPSVREYLDLGKSIPENKLIFARENNFESRKLRNLS</sequence>
<feature type="compositionally biased region" description="Acidic residues" evidence="1">
    <location>
        <begin position="102"/>
        <end position="113"/>
    </location>
</feature>
<feature type="compositionally biased region" description="Low complexity" evidence="1">
    <location>
        <begin position="72"/>
        <end position="83"/>
    </location>
</feature>
<name>A0AAV7IYZ3_COTGL</name>
<gene>
    <name evidence="2" type="ORF">KQX54_006641</name>
</gene>
<organism evidence="2 3">
    <name type="scientific">Cotesia glomerata</name>
    <name type="common">Lepidopteran parasitic wasp</name>
    <name type="synonym">Apanteles glomeratus</name>
    <dbReference type="NCBI Taxonomy" id="32391"/>
    <lineage>
        <taxon>Eukaryota</taxon>
        <taxon>Metazoa</taxon>
        <taxon>Ecdysozoa</taxon>
        <taxon>Arthropoda</taxon>
        <taxon>Hexapoda</taxon>
        <taxon>Insecta</taxon>
        <taxon>Pterygota</taxon>
        <taxon>Neoptera</taxon>
        <taxon>Endopterygota</taxon>
        <taxon>Hymenoptera</taxon>
        <taxon>Apocrita</taxon>
        <taxon>Ichneumonoidea</taxon>
        <taxon>Braconidae</taxon>
        <taxon>Microgastrinae</taxon>
        <taxon>Cotesia</taxon>
    </lineage>
</organism>
<feature type="region of interest" description="Disordered" evidence="1">
    <location>
        <begin position="63"/>
        <end position="127"/>
    </location>
</feature>